<dbReference type="Pfam" id="PF02683">
    <property type="entry name" value="DsbD_TM"/>
    <property type="match status" value="1"/>
</dbReference>
<gene>
    <name evidence="8" type="ORF">FB566_4102</name>
</gene>
<dbReference type="InParanoid" id="A0A543B110"/>
<reference evidence="8 9" key="1">
    <citation type="submission" date="2019-06" db="EMBL/GenBank/DDBJ databases">
        <title>Sequencing the genomes of 1000 actinobacteria strains.</title>
        <authorList>
            <person name="Klenk H.-P."/>
        </authorList>
    </citation>
    <scope>NUCLEOTIDE SEQUENCE [LARGE SCALE GENOMIC DNA]</scope>
    <source>
        <strain evidence="8 9">DSM 45928</strain>
    </source>
</reference>
<dbReference type="GO" id="GO:0017004">
    <property type="term" value="P:cytochrome complex assembly"/>
    <property type="evidence" value="ECO:0007669"/>
    <property type="project" value="InterPro"/>
</dbReference>
<feature type="transmembrane region" description="Helical" evidence="6">
    <location>
        <begin position="45"/>
        <end position="68"/>
    </location>
</feature>
<feature type="domain" description="Cytochrome C biogenesis protein transmembrane" evidence="7">
    <location>
        <begin position="6"/>
        <end position="171"/>
    </location>
</feature>
<comment type="subcellular location">
    <subcellularLocation>
        <location evidence="1">Membrane</location>
        <topology evidence="1">Multi-pass membrane protein</topology>
    </subcellularLocation>
</comment>
<feature type="transmembrane region" description="Helical" evidence="6">
    <location>
        <begin position="145"/>
        <end position="169"/>
    </location>
</feature>
<accession>A0A543B110</accession>
<dbReference type="EMBL" id="VFOW01000001">
    <property type="protein sequence ID" value="TQL78514.1"/>
    <property type="molecule type" value="Genomic_DNA"/>
</dbReference>
<evidence type="ECO:0000259" key="7">
    <source>
        <dbReference type="Pfam" id="PF02683"/>
    </source>
</evidence>
<evidence type="ECO:0000313" key="9">
    <source>
        <dbReference type="Proteomes" id="UP000317043"/>
    </source>
</evidence>
<dbReference type="InterPro" id="IPR003834">
    <property type="entry name" value="Cyt_c_assmbl_TM_dom"/>
</dbReference>
<sequence length="278" mass="28562">MDIGYVGAFLGGLLSLLSPCSVMLLPAFFAYAFSHPSTLVARTGLFYLGLLTTLVPLGVFAGTAGAFLTENRGLLLTIVAVVVIGFGVVQLAGVNLPGLSRTSRGDAGSPWAVYLLGTAYGVAGVCTGPILGSVLMIAAVGANPVYGAILLAVYAAGMALPLLVLALAWKRWSGGLRRVLTPRTVSVGRWTNSWHAIIAGGLSVGLGIVLIIVAGDPESGGLLPIGTQYELETGVARLGGDIPNLLAIAVAALVAAVAGTLWWWRRSKAEAEPPDENE</sequence>
<dbReference type="InterPro" id="IPR051790">
    <property type="entry name" value="Cytochrome_c-biogenesis_DsbD"/>
</dbReference>
<feature type="transmembrane region" description="Helical" evidence="6">
    <location>
        <begin position="111"/>
        <end position="139"/>
    </location>
</feature>
<dbReference type="PANTHER" id="PTHR31272:SF4">
    <property type="entry name" value="CYTOCHROME C-TYPE BIOGENESIS PROTEIN HI_1454-RELATED"/>
    <property type="match status" value="1"/>
</dbReference>
<evidence type="ECO:0000313" key="8">
    <source>
        <dbReference type="EMBL" id="TQL78514.1"/>
    </source>
</evidence>
<dbReference type="AlphaFoldDB" id="A0A543B110"/>
<organism evidence="8 9">
    <name type="scientific">Stackebrandtia endophytica</name>
    <dbReference type="NCBI Taxonomy" id="1496996"/>
    <lineage>
        <taxon>Bacteria</taxon>
        <taxon>Bacillati</taxon>
        <taxon>Actinomycetota</taxon>
        <taxon>Actinomycetes</taxon>
        <taxon>Glycomycetales</taxon>
        <taxon>Glycomycetaceae</taxon>
        <taxon>Stackebrandtia</taxon>
    </lineage>
</organism>
<keyword evidence="5 6" id="KW-0472">Membrane</keyword>
<evidence type="ECO:0000256" key="1">
    <source>
        <dbReference type="ARBA" id="ARBA00004141"/>
    </source>
</evidence>
<keyword evidence="9" id="KW-1185">Reference proteome</keyword>
<dbReference type="Proteomes" id="UP000317043">
    <property type="component" value="Unassembled WGS sequence"/>
</dbReference>
<feature type="transmembrane region" description="Helical" evidence="6">
    <location>
        <begin position="190"/>
        <end position="214"/>
    </location>
</feature>
<evidence type="ECO:0000256" key="6">
    <source>
        <dbReference type="SAM" id="Phobius"/>
    </source>
</evidence>
<evidence type="ECO:0000256" key="5">
    <source>
        <dbReference type="ARBA" id="ARBA00023136"/>
    </source>
</evidence>
<feature type="transmembrane region" description="Helical" evidence="6">
    <location>
        <begin position="6"/>
        <end position="33"/>
    </location>
</feature>
<feature type="transmembrane region" description="Helical" evidence="6">
    <location>
        <begin position="245"/>
        <end position="264"/>
    </location>
</feature>
<comment type="similarity">
    <text evidence="2">Belongs to the DsbD family.</text>
</comment>
<dbReference type="PANTHER" id="PTHR31272">
    <property type="entry name" value="CYTOCHROME C-TYPE BIOGENESIS PROTEIN HI_1454-RELATED"/>
    <property type="match status" value="1"/>
</dbReference>
<comment type="caution">
    <text evidence="8">The sequence shown here is derived from an EMBL/GenBank/DDBJ whole genome shotgun (WGS) entry which is preliminary data.</text>
</comment>
<evidence type="ECO:0000256" key="4">
    <source>
        <dbReference type="ARBA" id="ARBA00022989"/>
    </source>
</evidence>
<keyword evidence="4 6" id="KW-1133">Transmembrane helix</keyword>
<dbReference type="OrthoDB" id="4332145at2"/>
<keyword evidence="3 6" id="KW-0812">Transmembrane</keyword>
<dbReference type="GO" id="GO:0016020">
    <property type="term" value="C:membrane"/>
    <property type="evidence" value="ECO:0007669"/>
    <property type="project" value="UniProtKB-SubCell"/>
</dbReference>
<evidence type="ECO:0000256" key="3">
    <source>
        <dbReference type="ARBA" id="ARBA00022692"/>
    </source>
</evidence>
<name>A0A543B110_9ACTN</name>
<evidence type="ECO:0000256" key="2">
    <source>
        <dbReference type="ARBA" id="ARBA00006143"/>
    </source>
</evidence>
<proteinExistence type="inferred from homology"/>
<feature type="transmembrane region" description="Helical" evidence="6">
    <location>
        <begin position="74"/>
        <end position="99"/>
    </location>
</feature>
<dbReference type="RefSeq" id="WP_142043059.1">
    <property type="nucleotide sequence ID" value="NZ_JBHTGS010000003.1"/>
</dbReference>
<protein>
    <submittedName>
        <fullName evidence="8">Cytochrome c biogenesis protein CcdA</fullName>
    </submittedName>
</protein>